<organism evidence="2 3">
    <name type="scientific">Mycena albidolilacea</name>
    <dbReference type="NCBI Taxonomy" id="1033008"/>
    <lineage>
        <taxon>Eukaryota</taxon>
        <taxon>Fungi</taxon>
        <taxon>Dikarya</taxon>
        <taxon>Basidiomycota</taxon>
        <taxon>Agaricomycotina</taxon>
        <taxon>Agaricomycetes</taxon>
        <taxon>Agaricomycetidae</taxon>
        <taxon>Agaricales</taxon>
        <taxon>Marasmiineae</taxon>
        <taxon>Mycenaceae</taxon>
        <taxon>Mycena</taxon>
    </lineage>
</organism>
<feature type="domain" description="Protein kinase" evidence="1">
    <location>
        <begin position="80"/>
        <end position="346"/>
    </location>
</feature>
<dbReference type="SUPFAM" id="SSF56112">
    <property type="entry name" value="Protein kinase-like (PK-like)"/>
    <property type="match status" value="1"/>
</dbReference>
<dbReference type="InterPro" id="IPR011009">
    <property type="entry name" value="Kinase-like_dom_sf"/>
</dbReference>
<dbReference type="EMBL" id="JARIHO010000055">
    <property type="protein sequence ID" value="KAJ7318966.1"/>
    <property type="molecule type" value="Genomic_DNA"/>
</dbReference>
<evidence type="ECO:0000313" key="3">
    <source>
        <dbReference type="Proteomes" id="UP001218218"/>
    </source>
</evidence>
<dbReference type="GO" id="GO:0004674">
    <property type="term" value="F:protein serine/threonine kinase activity"/>
    <property type="evidence" value="ECO:0007669"/>
    <property type="project" value="TreeGrafter"/>
</dbReference>
<dbReference type="AlphaFoldDB" id="A0AAD7EF39"/>
<evidence type="ECO:0000313" key="2">
    <source>
        <dbReference type="EMBL" id="KAJ7318966.1"/>
    </source>
</evidence>
<evidence type="ECO:0000259" key="1">
    <source>
        <dbReference type="PROSITE" id="PS50011"/>
    </source>
</evidence>
<dbReference type="SMART" id="SM00220">
    <property type="entry name" value="S_TKc"/>
    <property type="match status" value="1"/>
</dbReference>
<comment type="caution">
    <text evidence="2">The sequence shown here is derived from an EMBL/GenBank/DDBJ whole genome shotgun (WGS) entry which is preliminary data.</text>
</comment>
<dbReference type="InterPro" id="IPR051681">
    <property type="entry name" value="Ser/Thr_Kinases-Pseudokinases"/>
</dbReference>
<name>A0AAD7EF39_9AGAR</name>
<reference evidence="2" key="1">
    <citation type="submission" date="2023-03" db="EMBL/GenBank/DDBJ databases">
        <title>Massive genome expansion in bonnet fungi (Mycena s.s.) driven by repeated elements and novel gene families across ecological guilds.</title>
        <authorList>
            <consortium name="Lawrence Berkeley National Laboratory"/>
            <person name="Harder C.B."/>
            <person name="Miyauchi S."/>
            <person name="Viragh M."/>
            <person name="Kuo A."/>
            <person name="Thoen E."/>
            <person name="Andreopoulos B."/>
            <person name="Lu D."/>
            <person name="Skrede I."/>
            <person name="Drula E."/>
            <person name="Henrissat B."/>
            <person name="Morin E."/>
            <person name="Kohler A."/>
            <person name="Barry K."/>
            <person name="LaButti K."/>
            <person name="Morin E."/>
            <person name="Salamov A."/>
            <person name="Lipzen A."/>
            <person name="Mereny Z."/>
            <person name="Hegedus B."/>
            <person name="Baldrian P."/>
            <person name="Stursova M."/>
            <person name="Weitz H."/>
            <person name="Taylor A."/>
            <person name="Grigoriev I.V."/>
            <person name="Nagy L.G."/>
            <person name="Martin F."/>
            <person name="Kauserud H."/>
        </authorList>
    </citation>
    <scope>NUCLEOTIDE SEQUENCE</scope>
    <source>
        <strain evidence="2">CBHHK002</strain>
    </source>
</reference>
<dbReference type="InterPro" id="IPR001245">
    <property type="entry name" value="Ser-Thr/Tyr_kinase_cat_dom"/>
</dbReference>
<dbReference type="PROSITE" id="PS00108">
    <property type="entry name" value="PROTEIN_KINASE_ST"/>
    <property type="match status" value="1"/>
</dbReference>
<dbReference type="Gene3D" id="1.10.510.10">
    <property type="entry name" value="Transferase(Phosphotransferase) domain 1"/>
    <property type="match status" value="1"/>
</dbReference>
<dbReference type="InterPro" id="IPR000719">
    <property type="entry name" value="Prot_kinase_dom"/>
</dbReference>
<protein>
    <submittedName>
        <fullName evidence="2">Kinase-like domain-containing protein</fullName>
    </submittedName>
</protein>
<keyword evidence="2" id="KW-0808">Transferase</keyword>
<gene>
    <name evidence="2" type="ORF">DFH08DRAFT_714257</name>
</gene>
<dbReference type="PANTHER" id="PTHR44329">
    <property type="entry name" value="SERINE/THREONINE-PROTEIN KINASE TNNI3K-RELATED"/>
    <property type="match status" value="1"/>
</dbReference>
<keyword evidence="2" id="KW-0418">Kinase</keyword>
<dbReference type="InterPro" id="IPR008271">
    <property type="entry name" value="Ser/Thr_kinase_AS"/>
</dbReference>
<accession>A0AAD7EF39</accession>
<sequence>MKNDLSSVVARLVLLLRNQKSYKEFLSCHGADAQRLLDLLQDLLDLDAFSVVKPLMFHALLKLSRPSGLHPRCFALSGLQKVGKQMSGGGFGDIWKGLIGGQSVCVKSMRVFRDSDIEALLKEFGREAVIWRQMCHPNMLPFFGVYYLDNRLCLVSPWMEDGDITEFLRVRTPTNLKRLSLILDVALGLQYLHEKKIVHGDLKGLNILVTPSHRACIADFGLSSIEAMTVQLTNTTVTARGGTARYQAPELFEVENPVPNHCGSDVYAFSCVSYEILTGKVPFHELRNDMAVMTRVAQGYRPPRPDSCSSPDLDGLWELMQKCWEEDAQTRPTASQIVEWLSGPSIKAQTIPLTTDWNDEFTSKFRRSQQAEPLLPSVTQIERMLFGDGKFASSVLSLSDFVIQRRSPPKSSTIRQIVSYSLSRGRIIVCVSYQSIF</sequence>
<dbReference type="Pfam" id="PF07714">
    <property type="entry name" value="PK_Tyr_Ser-Thr"/>
    <property type="match status" value="1"/>
</dbReference>
<keyword evidence="3" id="KW-1185">Reference proteome</keyword>
<dbReference type="GO" id="GO:0005524">
    <property type="term" value="F:ATP binding"/>
    <property type="evidence" value="ECO:0007669"/>
    <property type="project" value="InterPro"/>
</dbReference>
<dbReference type="PROSITE" id="PS50011">
    <property type="entry name" value="PROTEIN_KINASE_DOM"/>
    <property type="match status" value="1"/>
</dbReference>
<proteinExistence type="predicted"/>
<dbReference type="PRINTS" id="PR00109">
    <property type="entry name" value="TYRKINASE"/>
</dbReference>
<dbReference type="Proteomes" id="UP001218218">
    <property type="component" value="Unassembled WGS sequence"/>
</dbReference>
<dbReference type="PANTHER" id="PTHR44329:SF289">
    <property type="entry name" value="SERINE_THREONINE-PROTEIN KINASE VIK"/>
    <property type="match status" value="1"/>
</dbReference>